<proteinExistence type="predicted"/>
<gene>
    <name evidence="4" type="ORF">CA85_22700</name>
</gene>
<keyword evidence="2 3" id="KW-0175">Coiled coil</keyword>
<dbReference type="AlphaFoldDB" id="A0A5C5XXY7"/>
<dbReference type="GO" id="GO:0030313">
    <property type="term" value="C:cell envelope"/>
    <property type="evidence" value="ECO:0007669"/>
    <property type="project" value="UniProtKB-SubCell"/>
</dbReference>
<evidence type="ECO:0000256" key="2">
    <source>
        <dbReference type="ARBA" id="ARBA00023054"/>
    </source>
</evidence>
<dbReference type="EMBL" id="SJPK01000004">
    <property type="protein sequence ID" value="TWT67419.1"/>
    <property type="molecule type" value="Genomic_DNA"/>
</dbReference>
<feature type="coiled-coil region" evidence="3">
    <location>
        <begin position="112"/>
        <end position="262"/>
    </location>
</feature>
<comment type="subcellular location">
    <subcellularLocation>
        <location evidence="1">Cell envelope</location>
    </subcellularLocation>
</comment>
<keyword evidence="5" id="KW-1185">Reference proteome</keyword>
<dbReference type="Proteomes" id="UP000318053">
    <property type="component" value="Unassembled WGS sequence"/>
</dbReference>
<evidence type="ECO:0000313" key="4">
    <source>
        <dbReference type="EMBL" id="TWT67419.1"/>
    </source>
</evidence>
<dbReference type="InterPro" id="IPR050465">
    <property type="entry name" value="UPF0194_transport"/>
</dbReference>
<name>A0A5C5XXY7_9BACT</name>
<dbReference type="PANTHER" id="PTHR32347:SF27">
    <property type="entry name" value="RND EFFLUX PUMP MEMBRANE FUSION PROTEIN BARREL-SANDWICH DOMAIN-CONTAINING PROTEIN"/>
    <property type="match status" value="1"/>
</dbReference>
<reference evidence="4 5" key="1">
    <citation type="submission" date="2019-02" db="EMBL/GenBank/DDBJ databases">
        <title>Deep-cultivation of Planctomycetes and their phenomic and genomic characterization uncovers novel biology.</title>
        <authorList>
            <person name="Wiegand S."/>
            <person name="Jogler M."/>
            <person name="Boedeker C."/>
            <person name="Pinto D."/>
            <person name="Vollmers J."/>
            <person name="Rivas-Marin E."/>
            <person name="Kohn T."/>
            <person name="Peeters S.H."/>
            <person name="Heuer A."/>
            <person name="Rast P."/>
            <person name="Oberbeckmann S."/>
            <person name="Bunk B."/>
            <person name="Jeske O."/>
            <person name="Meyerdierks A."/>
            <person name="Storesund J.E."/>
            <person name="Kallscheuer N."/>
            <person name="Luecker S."/>
            <person name="Lage O.M."/>
            <person name="Pohl T."/>
            <person name="Merkel B.J."/>
            <person name="Hornburger P."/>
            <person name="Mueller R.-W."/>
            <person name="Bruemmer F."/>
            <person name="Labrenz M."/>
            <person name="Spormann A.M."/>
            <person name="Op Den Camp H."/>
            <person name="Overmann J."/>
            <person name="Amann R."/>
            <person name="Jetten M.S.M."/>
            <person name="Mascher T."/>
            <person name="Medema M.H."/>
            <person name="Devos D.P."/>
            <person name="Kaster A.-K."/>
            <person name="Ovreas L."/>
            <person name="Rohde M."/>
            <person name="Galperin M.Y."/>
            <person name="Jogler C."/>
        </authorList>
    </citation>
    <scope>NUCLEOTIDE SEQUENCE [LARGE SCALE GENOMIC DNA]</scope>
    <source>
        <strain evidence="4 5">CA85</strain>
    </source>
</reference>
<dbReference type="Gene3D" id="2.40.50.100">
    <property type="match status" value="1"/>
</dbReference>
<evidence type="ECO:0000256" key="3">
    <source>
        <dbReference type="SAM" id="Coils"/>
    </source>
</evidence>
<accession>A0A5C5XXY7</accession>
<dbReference type="PANTHER" id="PTHR32347">
    <property type="entry name" value="EFFLUX SYSTEM COMPONENT YKNX-RELATED"/>
    <property type="match status" value="1"/>
</dbReference>
<dbReference type="Gene3D" id="2.40.30.170">
    <property type="match status" value="1"/>
</dbReference>
<evidence type="ECO:0000313" key="5">
    <source>
        <dbReference type="Proteomes" id="UP000318053"/>
    </source>
</evidence>
<dbReference type="PRINTS" id="PR01490">
    <property type="entry name" value="RTXTOXIND"/>
</dbReference>
<sequence length="417" mass="44469">MRFRFLLTPLPAVSWWSAKLSFVVSASLLSAITMAGCDGGVSRFFSGKTSDDRSAVNGDEARMAFVGAQGQLAPHDGVLAVMAPPGDRVAKIAVQEGAPVAVGDLLVELESLRAKRIELDVAETKLEEGRAQLQAEQASATARLQVAQAKLHQAQTEVQQSRGKLKIAEGTGGRLDLLRRAAEIGQRKLDQLRSASNDPATARLVSENKLEEESLKISETRAQYEAARIDAQDAIETAELSVAAAKQEIVAAEKSMLAAEASGALGSLEKQIDLLRLKVETAQLVSPTAGRILSIETMPGQATTSMPLMHLADTSTMVCIAEINVADLGRVHPGQSAEISSPGLARTLHGTVQRIDPMISTPAMPSPFPMAPVDRYTAKAIIKIAPEDTAAAAERIEMQVEVRVWMEAEKEPHDGSS</sequence>
<dbReference type="SUPFAM" id="SSF57997">
    <property type="entry name" value="Tropomyosin"/>
    <property type="match status" value="1"/>
</dbReference>
<protein>
    <submittedName>
        <fullName evidence="4">Multidrug resistance protein MdtN</fullName>
    </submittedName>
</protein>
<organism evidence="4 5">
    <name type="scientific">Allorhodopirellula solitaria</name>
    <dbReference type="NCBI Taxonomy" id="2527987"/>
    <lineage>
        <taxon>Bacteria</taxon>
        <taxon>Pseudomonadati</taxon>
        <taxon>Planctomycetota</taxon>
        <taxon>Planctomycetia</taxon>
        <taxon>Pirellulales</taxon>
        <taxon>Pirellulaceae</taxon>
        <taxon>Allorhodopirellula</taxon>
    </lineage>
</organism>
<dbReference type="InterPro" id="IPR014315">
    <property type="entry name" value="ABC_heterocyst_DevB"/>
</dbReference>
<comment type="caution">
    <text evidence="4">The sequence shown here is derived from an EMBL/GenBank/DDBJ whole genome shotgun (WGS) entry which is preliminary data.</text>
</comment>
<evidence type="ECO:0000256" key="1">
    <source>
        <dbReference type="ARBA" id="ARBA00004196"/>
    </source>
</evidence>
<dbReference type="NCBIfam" id="TIGR02971">
    <property type="entry name" value="heterocyst_DevB"/>
    <property type="match status" value="1"/>
</dbReference>